<dbReference type="PANTHER" id="PTHR10472">
    <property type="entry name" value="D-TYROSYL-TRNA TYR DEACYLASE"/>
    <property type="match status" value="1"/>
</dbReference>
<dbReference type="GO" id="GO:0005737">
    <property type="term" value="C:cytoplasm"/>
    <property type="evidence" value="ECO:0007669"/>
    <property type="project" value="InterPro"/>
</dbReference>
<keyword evidence="2" id="KW-0378">Hydrolase</keyword>
<dbReference type="KEGG" id="cliz:G7Y31_07030"/>
<name>A0A7T0P9V0_9CORY</name>
<dbReference type="NCBIfam" id="TIGR00256">
    <property type="entry name" value="D-aminoacyl-tRNA deacylase"/>
    <property type="match status" value="1"/>
</dbReference>
<dbReference type="EMBL" id="CP064954">
    <property type="protein sequence ID" value="QPK78331.1"/>
    <property type="molecule type" value="Genomic_DNA"/>
</dbReference>
<evidence type="ECO:0000313" key="2">
    <source>
        <dbReference type="EMBL" id="QPK78331.1"/>
    </source>
</evidence>
<proteinExistence type="inferred from homology"/>
<evidence type="ECO:0000256" key="1">
    <source>
        <dbReference type="ARBA" id="ARBA00009673"/>
    </source>
</evidence>
<reference evidence="2 3" key="1">
    <citation type="submission" date="2020-11" db="EMBL/GenBank/DDBJ databases">
        <title>Corynebacterium sp. ZJ-599.</title>
        <authorList>
            <person name="Zhou J."/>
        </authorList>
    </citation>
    <scope>NUCLEOTIDE SEQUENCE [LARGE SCALE GENOMIC DNA]</scope>
    <source>
        <strain evidence="2 3">ZJ-599</strain>
    </source>
</reference>
<dbReference type="EC" id="3.1.1.96" evidence="2"/>
<accession>A0A7T0P9V0</accession>
<dbReference type="PANTHER" id="PTHR10472:SF5">
    <property type="entry name" value="D-AMINOACYL-TRNA DEACYLASE 1"/>
    <property type="match status" value="1"/>
</dbReference>
<dbReference type="InterPro" id="IPR003732">
    <property type="entry name" value="Daa-tRNA_deacyls_DTD"/>
</dbReference>
<dbReference type="Proteomes" id="UP000594681">
    <property type="component" value="Chromosome"/>
</dbReference>
<dbReference type="RefSeq" id="WP_165006529.1">
    <property type="nucleotide sequence ID" value="NZ_CP064954.1"/>
</dbReference>
<sequence length="150" mass="15735">MRAVLTRVSSASVTVGGEVVGAIECPETTGLLALVGISREDVVDSPTQQAAVKKMADKISGLRILDGERSVVEVGAPVLLVSQFTLYGRTAKGRRPSWSDAAPADVAEPVIDELSHQLQAAGIHVEHGRFGAMMQVASVNEGPFTVLVET</sequence>
<protein>
    <submittedName>
        <fullName evidence="2">D-tyrosyl-tRNA(Tyr) deacylase</fullName>
        <ecNumber evidence="2">3.1.1.96</ecNumber>
    </submittedName>
</protein>
<dbReference type="Pfam" id="PF02580">
    <property type="entry name" value="Tyr_Deacylase"/>
    <property type="match status" value="1"/>
</dbReference>
<dbReference type="AlphaFoldDB" id="A0A7T0P9V0"/>
<comment type="similarity">
    <text evidence="1">Belongs to the DTD family.</text>
</comment>
<keyword evidence="3" id="KW-1185">Reference proteome</keyword>
<gene>
    <name evidence="2" type="ORF">G7Y31_07030</name>
</gene>
<dbReference type="SUPFAM" id="SSF69500">
    <property type="entry name" value="DTD-like"/>
    <property type="match status" value="1"/>
</dbReference>
<dbReference type="GO" id="GO:0051500">
    <property type="term" value="F:D-tyrosyl-tRNA(Tyr) deacylase activity"/>
    <property type="evidence" value="ECO:0007669"/>
    <property type="project" value="TreeGrafter"/>
</dbReference>
<dbReference type="InterPro" id="IPR023509">
    <property type="entry name" value="DTD-like_sf"/>
</dbReference>
<evidence type="ECO:0000313" key="3">
    <source>
        <dbReference type="Proteomes" id="UP000594681"/>
    </source>
</evidence>
<organism evidence="2 3">
    <name type="scientific">Corynebacterium lizhenjunii</name>
    <dbReference type="NCBI Taxonomy" id="2709394"/>
    <lineage>
        <taxon>Bacteria</taxon>
        <taxon>Bacillati</taxon>
        <taxon>Actinomycetota</taxon>
        <taxon>Actinomycetes</taxon>
        <taxon>Mycobacteriales</taxon>
        <taxon>Corynebacteriaceae</taxon>
        <taxon>Corynebacterium</taxon>
    </lineage>
</organism>
<dbReference type="Gene3D" id="3.50.80.10">
    <property type="entry name" value="D-tyrosyl-tRNA(Tyr) deacylase"/>
    <property type="match status" value="1"/>
</dbReference>